<dbReference type="AlphaFoldDB" id="D2PVL4"/>
<feature type="binding site" evidence="3">
    <location>
        <position position="306"/>
    </location>
    <ligand>
        <name>Mg(2+)</name>
        <dbReference type="ChEBI" id="CHEBI:18420"/>
        <label>1</label>
    </ligand>
</feature>
<dbReference type="InterPro" id="IPR036705">
    <property type="entry name" value="Ribosyl_crysJ1_sf"/>
</dbReference>
<dbReference type="SUPFAM" id="SSF101478">
    <property type="entry name" value="ADP-ribosylglycohydrolase"/>
    <property type="match status" value="1"/>
</dbReference>
<proteinExistence type="inferred from homology"/>
<evidence type="ECO:0000256" key="1">
    <source>
        <dbReference type="ARBA" id="ARBA00010702"/>
    </source>
</evidence>
<gene>
    <name evidence="4" type="ordered locus">Kfla_6251</name>
</gene>
<feature type="binding site" evidence="3">
    <location>
        <position position="304"/>
    </location>
    <ligand>
        <name>Mg(2+)</name>
        <dbReference type="ChEBI" id="CHEBI:18420"/>
        <label>2</label>
    </ligand>
</feature>
<dbReference type="PANTHER" id="PTHR16222">
    <property type="entry name" value="ADP-RIBOSYLGLYCOHYDROLASE"/>
    <property type="match status" value="1"/>
</dbReference>
<dbReference type="EMBL" id="CP001736">
    <property type="protein sequence ID" value="ADB35254.1"/>
    <property type="molecule type" value="Genomic_DNA"/>
</dbReference>
<dbReference type="GO" id="GO:0046872">
    <property type="term" value="F:metal ion binding"/>
    <property type="evidence" value="ECO:0007669"/>
    <property type="project" value="UniProtKB-KW"/>
</dbReference>
<evidence type="ECO:0000256" key="3">
    <source>
        <dbReference type="PIRSR" id="PIRSR605502-1"/>
    </source>
</evidence>
<evidence type="ECO:0000256" key="2">
    <source>
        <dbReference type="ARBA" id="ARBA00022801"/>
    </source>
</evidence>
<dbReference type="RefSeq" id="WP_012923807.1">
    <property type="nucleotide sequence ID" value="NC_013729.1"/>
</dbReference>
<feature type="binding site" evidence="3">
    <location>
        <position position="65"/>
    </location>
    <ligand>
        <name>Mg(2+)</name>
        <dbReference type="ChEBI" id="CHEBI:18420"/>
        <label>1</label>
    </ligand>
</feature>
<dbReference type="GO" id="GO:0016787">
    <property type="term" value="F:hydrolase activity"/>
    <property type="evidence" value="ECO:0007669"/>
    <property type="project" value="UniProtKB-KW"/>
</dbReference>
<feature type="binding site" evidence="3">
    <location>
        <position position="307"/>
    </location>
    <ligand>
        <name>Mg(2+)</name>
        <dbReference type="ChEBI" id="CHEBI:18420"/>
        <label>1</label>
    </ligand>
</feature>
<reference evidence="4 5" key="2">
    <citation type="journal article" date="2010" name="Stand. Genomic Sci.">
        <title>Complete genome sequence of Kribbella flavida type strain (IFO 14399).</title>
        <authorList>
            <person name="Pukall R."/>
            <person name="Lapidus A."/>
            <person name="Glavina Del Rio T."/>
            <person name="Copeland A."/>
            <person name="Tice H."/>
            <person name="Cheng J.-F."/>
            <person name="Lucas S."/>
            <person name="Chen F."/>
            <person name="Nolan M."/>
            <person name="LaButti K."/>
            <person name="Pati A."/>
            <person name="Ivanova N."/>
            <person name="Mavrommatis K."/>
            <person name="Mikhailova N."/>
            <person name="Pitluck S."/>
            <person name="Bruce D."/>
            <person name="Goodwin L."/>
            <person name="Land M."/>
            <person name="Hauser L."/>
            <person name="Chang Y.-J."/>
            <person name="Jeffries C.D."/>
            <person name="Chen A."/>
            <person name="Palaniappan K."/>
            <person name="Chain P."/>
            <person name="Rohde M."/>
            <person name="Goeker M."/>
            <person name="Bristow J."/>
            <person name="Eisen J.A."/>
            <person name="Markowitz V."/>
            <person name="Hugenholtz P."/>
            <person name="Kyrpides N.C."/>
            <person name="Klenk H.-P."/>
            <person name="Brettin T."/>
        </authorList>
    </citation>
    <scope>NUCLEOTIDE SEQUENCE [LARGE SCALE GENOMIC DNA]</scope>
    <source>
        <strain evidence="5">DSM 17836 / JCM 10339 / NBRC 14399</strain>
    </source>
</reference>
<dbReference type="STRING" id="479435.Kfla_6251"/>
<dbReference type="Pfam" id="PF03747">
    <property type="entry name" value="ADP_ribosyl_GH"/>
    <property type="match status" value="1"/>
</dbReference>
<dbReference type="KEGG" id="kfl:Kfla_6251"/>
<comment type="similarity">
    <text evidence="1">Belongs to the ADP-ribosylglycohydrolase family.</text>
</comment>
<evidence type="ECO:0000313" key="5">
    <source>
        <dbReference type="Proteomes" id="UP000007967"/>
    </source>
</evidence>
<feature type="binding site" evidence="3">
    <location>
        <position position="64"/>
    </location>
    <ligand>
        <name>Mg(2+)</name>
        <dbReference type="ChEBI" id="CHEBI:18420"/>
        <label>1</label>
    </ligand>
</feature>
<protein>
    <submittedName>
        <fullName evidence="4">ADP-ribosylation/Crystallin J1</fullName>
    </submittedName>
</protein>
<feature type="binding site" evidence="3">
    <location>
        <position position="66"/>
    </location>
    <ligand>
        <name>Mg(2+)</name>
        <dbReference type="ChEBI" id="CHEBI:18420"/>
        <label>1</label>
    </ligand>
</feature>
<evidence type="ECO:0000313" key="4">
    <source>
        <dbReference type="EMBL" id="ADB35254.1"/>
    </source>
</evidence>
<dbReference type="InterPro" id="IPR050792">
    <property type="entry name" value="ADP-ribosylglycohydrolase"/>
</dbReference>
<dbReference type="eggNOG" id="COG1397">
    <property type="taxonomic scope" value="Bacteria"/>
</dbReference>
<keyword evidence="3" id="KW-0460">Magnesium</keyword>
<keyword evidence="2" id="KW-0378">Hydrolase</keyword>
<dbReference type="PANTHER" id="PTHR16222:SF24">
    <property type="entry name" value="ADP-RIBOSYLHYDROLASE ARH3"/>
    <property type="match status" value="1"/>
</dbReference>
<accession>D2PVL4</accession>
<organism evidence="4 5">
    <name type="scientific">Kribbella flavida (strain DSM 17836 / JCM 10339 / NBRC 14399)</name>
    <dbReference type="NCBI Taxonomy" id="479435"/>
    <lineage>
        <taxon>Bacteria</taxon>
        <taxon>Bacillati</taxon>
        <taxon>Actinomycetota</taxon>
        <taxon>Actinomycetes</taxon>
        <taxon>Propionibacteriales</taxon>
        <taxon>Kribbellaceae</taxon>
        <taxon>Kribbella</taxon>
    </lineage>
</organism>
<dbReference type="HOGENOM" id="CLU_024566_3_0_11"/>
<name>D2PVL4_KRIFD</name>
<comment type="cofactor">
    <cofactor evidence="3">
        <name>Mg(2+)</name>
        <dbReference type="ChEBI" id="CHEBI:18420"/>
    </cofactor>
    <text evidence="3">Binds 2 magnesium ions per subunit.</text>
</comment>
<sequence>MTPGIEARAAGAMYGLAIGDALGMPTQSLPRARIVELYGELLDGLHPAPPDQPLAAGMPAGAVTDDTEQALLLARLVVEGNGTVDAPELARRLIAWEDDLRARGSLDLLGPSTKRALDELLAGGDITRTGRYGTTNGAAMRIAPVGIATPSSDPALLLDRVVTASAPTHNTGLALSAAAAVAAAVSAGVDGATVPEAVAAAIDAASLAASRGYWVAGADVATRIAWSTSLTAPPSPTAGPAAAAAPDPAAAAAPDPAAVAVLVHDLVGTSLASQESVPAAFAVLSAFPDDPWLVVRLAASLGGDTDTIAAIAGAVAGACHGIDAFPTDVRRTVAEVNDLDLESLARDLLEVRRG</sequence>
<reference evidence="5" key="1">
    <citation type="submission" date="2009-09" db="EMBL/GenBank/DDBJ databases">
        <title>The complete genome of Kribbella flavida DSM 17836.</title>
        <authorList>
            <consortium name="US DOE Joint Genome Institute (JGI-PGF)"/>
            <person name="Lucas S."/>
            <person name="Copeland A."/>
            <person name="Lapidus A."/>
            <person name="Glavina del Rio T."/>
            <person name="Dalin E."/>
            <person name="Tice H."/>
            <person name="Bruce D."/>
            <person name="Goodwin L."/>
            <person name="Pitluck S."/>
            <person name="Kyrpides N."/>
            <person name="Mavromatis K."/>
            <person name="Ivanova N."/>
            <person name="Saunders E."/>
            <person name="Brettin T."/>
            <person name="Detter J.C."/>
            <person name="Han C."/>
            <person name="Larimer F."/>
            <person name="Land M."/>
            <person name="Hauser L."/>
            <person name="Markowitz V."/>
            <person name="Cheng J.-F."/>
            <person name="Hugenholtz P."/>
            <person name="Woyke T."/>
            <person name="Wu D."/>
            <person name="Pukall R."/>
            <person name="Klenk H.-P."/>
            <person name="Eisen J.A."/>
        </authorList>
    </citation>
    <scope>NUCLEOTIDE SEQUENCE [LARGE SCALE GENOMIC DNA]</scope>
    <source>
        <strain evidence="5">DSM 17836 / JCM 10339 / NBRC 14399</strain>
    </source>
</reference>
<keyword evidence="5" id="KW-1185">Reference proteome</keyword>
<dbReference type="Gene3D" id="1.10.4080.10">
    <property type="entry name" value="ADP-ribosylation/Crystallin J1"/>
    <property type="match status" value="1"/>
</dbReference>
<keyword evidence="3" id="KW-0479">Metal-binding</keyword>
<dbReference type="Proteomes" id="UP000007967">
    <property type="component" value="Chromosome"/>
</dbReference>
<dbReference type="InterPro" id="IPR005502">
    <property type="entry name" value="Ribosyl_crysJ1"/>
</dbReference>